<evidence type="ECO:0000256" key="1">
    <source>
        <dbReference type="SAM" id="Phobius"/>
    </source>
</evidence>
<keyword evidence="1" id="KW-1133">Transmembrane helix</keyword>
<gene>
    <name evidence="2" type="ORF">PSON_ATCC_30995.1.T1460093</name>
</gene>
<comment type="caution">
    <text evidence="2">The sequence shown here is derived from an EMBL/GenBank/DDBJ whole genome shotgun (WGS) entry which is preliminary data.</text>
</comment>
<feature type="transmembrane region" description="Helical" evidence="1">
    <location>
        <begin position="164"/>
        <end position="187"/>
    </location>
</feature>
<keyword evidence="1" id="KW-0472">Membrane</keyword>
<name>A0A8S1R7V8_9CILI</name>
<keyword evidence="1" id="KW-0812">Transmembrane</keyword>
<dbReference type="Proteomes" id="UP000692954">
    <property type="component" value="Unassembled WGS sequence"/>
</dbReference>
<evidence type="ECO:0000313" key="2">
    <source>
        <dbReference type="EMBL" id="CAD8123667.1"/>
    </source>
</evidence>
<dbReference type="EMBL" id="CAJJDN010000146">
    <property type="protein sequence ID" value="CAD8123667.1"/>
    <property type="molecule type" value="Genomic_DNA"/>
</dbReference>
<organism evidence="2 3">
    <name type="scientific">Paramecium sonneborni</name>
    <dbReference type="NCBI Taxonomy" id="65129"/>
    <lineage>
        <taxon>Eukaryota</taxon>
        <taxon>Sar</taxon>
        <taxon>Alveolata</taxon>
        <taxon>Ciliophora</taxon>
        <taxon>Intramacronucleata</taxon>
        <taxon>Oligohymenophorea</taxon>
        <taxon>Peniculida</taxon>
        <taxon>Parameciidae</taxon>
        <taxon>Paramecium</taxon>
    </lineage>
</organism>
<protein>
    <recommendedName>
        <fullName evidence="4">Transmembrane protein</fullName>
    </recommendedName>
</protein>
<sequence>MNRRFKTEIQDKHLNYEQEYDSILIVKEEENKNQTPQSLFSLQFYQKQFISPQKQPSKTINRFKNNKKTALSSLKQAQAIYSPSLHEKQLRIHAPPSNFRIKLTNFKQNLNAISKQSLHTPSTFAHILFKKVLKFCKKYAKLISTDSISSVLCSVQLFRIWNPLVMIVNMYIFYKVFILIICIKIVLISIQENISQLIELTIFDSNYSYQINDIF</sequence>
<accession>A0A8S1R7V8</accession>
<evidence type="ECO:0008006" key="4">
    <source>
        <dbReference type="Google" id="ProtNLM"/>
    </source>
</evidence>
<proteinExistence type="predicted"/>
<dbReference type="AlphaFoldDB" id="A0A8S1R7V8"/>
<evidence type="ECO:0000313" key="3">
    <source>
        <dbReference type="Proteomes" id="UP000692954"/>
    </source>
</evidence>
<keyword evidence="3" id="KW-1185">Reference proteome</keyword>
<reference evidence="2" key="1">
    <citation type="submission" date="2021-01" db="EMBL/GenBank/DDBJ databases">
        <authorList>
            <consortium name="Genoscope - CEA"/>
            <person name="William W."/>
        </authorList>
    </citation>
    <scope>NUCLEOTIDE SEQUENCE</scope>
</reference>